<name>A0A6I6JK11_9BACT</name>
<proteinExistence type="predicted"/>
<dbReference type="PROSITE" id="PS51257">
    <property type="entry name" value="PROKAR_LIPOPROTEIN"/>
    <property type="match status" value="1"/>
</dbReference>
<evidence type="ECO:0000313" key="1">
    <source>
        <dbReference type="EMBL" id="QGY43186.1"/>
    </source>
</evidence>
<gene>
    <name evidence="1" type="ORF">GM418_05785</name>
</gene>
<evidence type="ECO:0000313" key="2">
    <source>
        <dbReference type="Proteomes" id="UP000428260"/>
    </source>
</evidence>
<sequence length="241" mass="26437">MKKKETMNFSGKLFIAVIAATILFFSCDEDENTPAPQEFTYEFNSDTDGWTGGFADYPAGNDSFYEMLFEYTALPEPLDHTKGALKISGNNHSDDLFMFVKRKISGLQSSTVYHVEFTVEFASNVADDSAGVGGSPGEGVYIKAGASTTEPRSETDESDWYRMNIDKANQAQSGADMIVIGDFSNDTDTNEYALKTVSNSSTSFTVTSNENGEAWLIVGTDSAFEATTTIYFNQITFVFSE</sequence>
<dbReference type="EMBL" id="CP046401">
    <property type="protein sequence ID" value="QGY43186.1"/>
    <property type="molecule type" value="Genomic_DNA"/>
</dbReference>
<dbReference type="KEGG" id="mcos:GM418_05785"/>
<protein>
    <submittedName>
        <fullName evidence="1">Uncharacterized protein</fullName>
    </submittedName>
</protein>
<dbReference type="AlphaFoldDB" id="A0A6I6JK11"/>
<accession>A0A6I6JK11</accession>
<dbReference type="RefSeq" id="WP_158864067.1">
    <property type="nucleotide sequence ID" value="NZ_CP046401.1"/>
</dbReference>
<organism evidence="1 2">
    <name type="scientific">Maribellus comscasis</name>
    <dbReference type="NCBI Taxonomy" id="2681766"/>
    <lineage>
        <taxon>Bacteria</taxon>
        <taxon>Pseudomonadati</taxon>
        <taxon>Bacteroidota</taxon>
        <taxon>Bacteroidia</taxon>
        <taxon>Marinilabiliales</taxon>
        <taxon>Prolixibacteraceae</taxon>
        <taxon>Maribellus</taxon>
    </lineage>
</organism>
<keyword evidence="2" id="KW-1185">Reference proteome</keyword>
<reference evidence="1 2" key="1">
    <citation type="submission" date="2019-11" db="EMBL/GenBank/DDBJ databases">
        <authorList>
            <person name="Zheng R.K."/>
            <person name="Sun C.M."/>
        </authorList>
    </citation>
    <scope>NUCLEOTIDE SEQUENCE [LARGE SCALE GENOMIC DNA]</scope>
    <source>
        <strain evidence="1 2">WC007</strain>
    </source>
</reference>
<dbReference type="Proteomes" id="UP000428260">
    <property type="component" value="Chromosome"/>
</dbReference>